<dbReference type="InterPro" id="IPR001584">
    <property type="entry name" value="Integrase_cat-core"/>
</dbReference>
<dbReference type="InterPro" id="IPR040676">
    <property type="entry name" value="DUF5641"/>
</dbReference>
<dbReference type="PROSITE" id="PS50994">
    <property type="entry name" value="INTEGRASE"/>
    <property type="match status" value="1"/>
</dbReference>
<dbReference type="GO" id="GO:0003676">
    <property type="term" value="F:nucleic acid binding"/>
    <property type="evidence" value="ECO:0007669"/>
    <property type="project" value="InterPro"/>
</dbReference>
<dbReference type="InterPro" id="IPR043128">
    <property type="entry name" value="Rev_trsase/Diguanyl_cyclase"/>
</dbReference>
<dbReference type="InterPro" id="IPR012337">
    <property type="entry name" value="RNaseH-like_sf"/>
</dbReference>
<dbReference type="SUPFAM" id="SSF53098">
    <property type="entry name" value="Ribonuclease H-like"/>
    <property type="match status" value="1"/>
</dbReference>
<dbReference type="InterPro" id="IPR036397">
    <property type="entry name" value="RNaseH_sf"/>
</dbReference>
<evidence type="ECO:0000256" key="1">
    <source>
        <dbReference type="SAM" id="MobiDB-lite"/>
    </source>
</evidence>
<dbReference type="SUPFAM" id="SSF56672">
    <property type="entry name" value="DNA/RNA polymerases"/>
    <property type="match status" value="1"/>
</dbReference>
<dbReference type="Pfam" id="PF18701">
    <property type="entry name" value="DUF5641"/>
    <property type="match status" value="1"/>
</dbReference>
<sequence>MTGTNQVDDRARAKRARTLSQIKRDNAVTNIKKVFELSKLVLESPSDLLKFRSLAQDIDSLWSQFNVENDSLLNACIDLDIVTEFDVECEPVVREWVASIRSVIGQTRDKSVVVSNIIDTLIVAGADAHNISSDRRNEDFRQTTPSTSPFSSQGTVPQSTNARCMRLPKIPLPSFDGTIHKWPAFRDSFTAFVGLDADVPDIEKFYFLLNCLQPGAIEVIKGITVSGETFSLAWSTLVQRFDKPRQLASSYVEKLLNAPMCDKESLSSLTSFLNIFDESSASLSALNIPDLSSYIIFILASRCLPLYCRKLFEAENDAEYPTISQLLTFVKARVQVLENAETIHGCVSKASVTPKPVVQRGNIHKASRISLVGVEVPQSKVSTKCHHCKGNHSIEKCFKFKKLPVKDRRDMTRKFRLCFMCFSDKHLVPQCTYSKLCSKCDSKHHVLLHLDTSSTEYVEVSTAVQDPGNAVASFTSAVTLHNVMLGTALVHIRGSSGSMHVVRALIDGGSQITALTSHCVDRLGLKIKRWTAAVTGLAGIAVPKIKGQVQCTMTPRYADSPQLQTTAWVLDHITNSMPTRPLPFAIKDHYSHLAMADPNFDKPGPVDMLIGADLYPQVMENGKVVVRKDCPAAFNTIFGWIIVGSVPVFEQCEPYCGLVSLSVSMEDTLQRFWQIEEPDPAPIEFSEQGQCELLFSSQMLRLDDGRFSVPLPFRGTGVPKEFEGSRQVAMKRFLNLERKLLTNQPLYDSYRRFMQEYLDLGHMSLASRPGLYHIPHHAVLKDPADISKVRVVFDASASCYSGVSLNDCLYTGAKLQLDIVDILLRFRSFKYVFTTDVCKMYRQILVNFEHRPYQHILWRSSPTEEVRDYELNTVTYGVNCAPFLALRIVQFISEHDCDKEMAVKKALQLQTYVDDIFMGADSLDELLHHKTALIDILKRSGFYLKKWLSNSEMVLDTIPTEDRLVESIAMDAIDDGIPKVLGLQWKPYDDCFSYTIKLEDKVTSTKRRVLSVIARLFDPLGFLSPIVFYAKHLMQRIWLSKVAWDDPLPIDIDEEWRNFLEELPRVSVIAIPRFCCTFPTLSCQLCGFCDASERGYAAVVYLRVTTASNGVQVFLLGAKSKLAPIKKLSIPRLELCGALLLARWLHRIYRVLSERLSIDGVYGWSDSSVALSWIINTQLQFKVFVSNRVHQIQSLIPNCIWKHVRTAFNPADCASRGLSPVALINMTLYWQGPKFLLRPIPDWNEDIPSLAPDKIPEVKLVSLPIHSPAPVVEWINRFSSYDKMLVVVAWVRRFLGLCRKRTFSTPYPSQIELDEALNVVVKSSQKYFLGHLRHELSLPRPLSKTWSHLRPFIDERGVIRVGGRLSNALIPEEQKHPILLSRLSHLSVLLVRHWHKLLCHAGPRVITVLVSRQFWIVALRRLIRQVTSKCVVCVRFSAKNPQPLMADLPPSRVQQCRAFSKVGIDYAGPLLIREHRLRKARQYKVYIAVFVCMTVKCVHLELVLDLSTDSFLAAFDRFVARRGLPSDVYSDCGTNFVGAARQLRTLVNHVDNQPRLIKTFRCSWHFNPPSAPHFGGIWEAAVKSAKSLLIRSIGTQVTTLEEFTTYLARVESVLNSRPLTPLSTDPSDLECLTPGHFLIGQPLCAIPTRDVIDVPLNRLSRWKLLHQCSQTFWRRWSSEYLNLLQIRNKWSVDSPRELCVNDMVVVKDNLAPPLQWKLGRVVKLMPGTDGVVRVARVNTPGGELVRPVVKLVPLIVDNDTSI</sequence>
<dbReference type="PANTHER" id="PTHR47331">
    <property type="entry name" value="PHD-TYPE DOMAIN-CONTAINING PROTEIN"/>
    <property type="match status" value="1"/>
</dbReference>
<dbReference type="InterPro" id="IPR008042">
    <property type="entry name" value="Retrotrans_Pao"/>
</dbReference>
<dbReference type="PANTHER" id="PTHR47331:SF5">
    <property type="entry name" value="RIBONUCLEASE H"/>
    <property type="match status" value="1"/>
</dbReference>
<protein>
    <recommendedName>
        <fullName evidence="2">Integrase catalytic domain-containing protein</fullName>
    </recommendedName>
</protein>
<dbReference type="InterPro" id="IPR005312">
    <property type="entry name" value="DUF1759"/>
</dbReference>
<reference evidence="3" key="1">
    <citation type="submission" date="2018-04" db="EMBL/GenBank/DDBJ databases">
        <title>Transcriptome of Schizaphis graminum biotype I.</title>
        <authorList>
            <person name="Scully E.D."/>
            <person name="Geib S.M."/>
            <person name="Palmer N.A."/>
            <person name="Koch K."/>
            <person name="Bradshaw J."/>
            <person name="Heng-Moss T."/>
            <person name="Sarath G."/>
        </authorList>
    </citation>
    <scope>NUCLEOTIDE SEQUENCE</scope>
</reference>
<feature type="domain" description="Integrase catalytic" evidence="2">
    <location>
        <begin position="1445"/>
        <end position="1642"/>
    </location>
</feature>
<dbReference type="Gene3D" id="3.30.70.270">
    <property type="match status" value="1"/>
</dbReference>
<evidence type="ECO:0000259" key="2">
    <source>
        <dbReference type="PROSITE" id="PS50994"/>
    </source>
</evidence>
<dbReference type="InterPro" id="IPR043502">
    <property type="entry name" value="DNA/RNA_pol_sf"/>
</dbReference>
<dbReference type="GO" id="GO:0015074">
    <property type="term" value="P:DNA integration"/>
    <property type="evidence" value="ECO:0007669"/>
    <property type="project" value="InterPro"/>
</dbReference>
<gene>
    <name evidence="3" type="ORF">g.52570</name>
</gene>
<evidence type="ECO:0000313" key="3">
    <source>
        <dbReference type="EMBL" id="MBY14643.1"/>
    </source>
</evidence>
<dbReference type="Pfam" id="PF03564">
    <property type="entry name" value="DUF1759"/>
    <property type="match status" value="1"/>
</dbReference>
<dbReference type="EMBL" id="GGMR01002024">
    <property type="protein sequence ID" value="MBY14643.1"/>
    <property type="molecule type" value="Transcribed_RNA"/>
</dbReference>
<dbReference type="GO" id="GO:0071897">
    <property type="term" value="P:DNA biosynthetic process"/>
    <property type="evidence" value="ECO:0007669"/>
    <property type="project" value="UniProtKB-ARBA"/>
</dbReference>
<feature type="compositionally biased region" description="Low complexity" evidence="1">
    <location>
        <begin position="142"/>
        <end position="155"/>
    </location>
</feature>
<organism evidence="3">
    <name type="scientific">Schizaphis graminum</name>
    <name type="common">Green bug aphid</name>
    <dbReference type="NCBI Taxonomy" id="13262"/>
    <lineage>
        <taxon>Eukaryota</taxon>
        <taxon>Metazoa</taxon>
        <taxon>Ecdysozoa</taxon>
        <taxon>Arthropoda</taxon>
        <taxon>Hexapoda</taxon>
        <taxon>Insecta</taxon>
        <taxon>Pterygota</taxon>
        <taxon>Neoptera</taxon>
        <taxon>Paraneoptera</taxon>
        <taxon>Hemiptera</taxon>
        <taxon>Sternorrhyncha</taxon>
        <taxon>Aphidomorpha</taxon>
        <taxon>Aphidoidea</taxon>
        <taxon>Aphididae</taxon>
        <taxon>Aphidini</taxon>
        <taxon>Schizaphis</taxon>
    </lineage>
</organism>
<name>A0A2S2NBR8_SCHGA</name>
<feature type="region of interest" description="Disordered" evidence="1">
    <location>
        <begin position="134"/>
        <end position="158"/>
    </location>
</feature>
<dbReference type="Gene3D" id="3.30.420.10">
    <property type="entry name" value="Ribonuclease H-like superfamily/Ribonuclease H"/>
    <property type="match status" value="1"/>
</dbReference>
<dbReference type="Gene3D" id="3.10.10.10">
    <property type="entry name" value="HIV Type 1 Reverse Transcriptase, subunit A, domain 1"/>
    <property type="match status" value="1"/>
</dbReference>
<dbReference type="GO" id="GO:0042575">
    <property type="term" value="C:DNA polymerase complex"/>
    <property type="evidence" value="ECO:0007669"/>
    <property type="project" value="UniProtKB-ARBA"/>
</dbReference>
<proteinExistence type="predicted"/>
<accession>A0A2S2NBR8</accession>
<dbReference type="Pfam" id="PF05380">
    <property type="entry name" value="Peptidase_A17"/>
    <property type="match status" value="1"/>
</dbReference>